<name>B9RD32_RICCO</name>
<accession>B9RD32</accession>
<dbReference type="EMBL" id="EQ973775">
    <property type="protein sequence ID" value="EEF50290.1"/>
    <property type="molecule type" value="Genomic_DNA"/>
</dbReference>
<sequence length="69" mass="7483">MAHRGSGLFSGYCYLAHGKGSNKPHTEKPTAGALVAQYHPRISLSSKGFGSDQNPLYQSISWDAITFEL</sequence>
<reference evidence="2" key="1">
    <citation type="journal article" date="2010" name="Nat. Biotechnol.">
        <title>Draft genome sequence of the oilseed species Ricinus communis.</title>
        <authorList>
            <person name="Chan A.P."/>
            <person name="Crabtree J."/>
            <person name="Zhao Q."/>
            <person name="Lorenzi H."/>
            <person name="Orvis J."/>
            <person name="Puiu D."/>
            <person name="Melake-Berhan A."/>
            <person name="Jones K.M."/>
            <person name="Redman J."/>
            <person name="Chen G."/>
            <person name="Cahoon E.B."/>
            <person name="Gedil M."/>
            <person name="Stanke M."/>
            <person name="Haas B.J."/>
            <person name="Wortman J.R."/>
            <person name="Fraser-Liggett C.M."/>
            <person name="Ravel J."/>
            <person name="Rabinowicz P.D."/>
        </authorList>
    </citation>
    <scope>NUCLEOTIDE SEQUENCE [LARGE SCALE GENOMIC DNA]</scope>
    <source>
        <strain evidence="2">cv. Hale</strain>
    </source>
</reference>
<keyword evidence="2" id="KW-1185">Reference proteome</keyword>
<dbReference type="InParanoid" id="B9RD32"/>
<proteinExistence type="predicted"/>
<gene>
    <name evidence="1" type="ORF">RCOM_1609150</name>
</gene>
<evidence type="ECO:0000313" key="1">
    <source>
        <dbReference type="EMBL" id="EEF50290.1"/>
    </source>
</evidence>
<organism evidence="1 2">
    <name type="scientific">Ricinus communis</name>
    <name type="common">Castor bean</name>
    <dbReference type="NCBI Taxonomy" id="3988"/>
    <lineage>
        <taxon>Eukaryota</taxon>
        <taxon>Viridiplantae</taxon>
        <taxon>Streptophyta</taxon>
        <taxon>Embryophyta</taxon>
        <taxon>Tracheophyta</taxon>
        <taxon>Spermatophyta</taxon>
        <taxon>Magnoliopsida</taxon>
        <taxon>eudicotyledons</taxon>
        <taxon>Gunneridae</taxon>
        <taxon>Pentapetalae</taxon>
        <taxon>rosids</taxon>
        <taxon>fabids</taxon>
        <taxon>Malpighiales</taxon>
        <taxon>Euphorbiaceae</taxon>
        <taxon>Acalyphoideae</taxon>
        <taxon>Acalypheae</taxon>
        <taxon>Ricinus</taxon>
    </lineage>
</organism>
<dbReference type="AlphaFoldDB" id="B9RD32"/>
<dbReference type="Proteomes" id="UP000008311">
    <property type="component" value="Unassembled WGS sequence"/>
</dbReference>
<evidence type="ECO:0000313" key="2">
    <source>
        <dbReference type="Proteomes" id="UP000008311"/>
    </source>
</evidence>
<protein>
    <submittedName>
        <fullName evidence="1">Uncharacterized protein</fullName>
    </submittedName>
</protein>